<feature type="region of interest" description="Disordered" evidence="1">
    <location>
        <begin position="1"/>
        <end position="25"/>
    </location>
</feature>
<keyword evidence="3" id="KW-1185">Reference proteome</keyword>
<dbReference type="Proteomes" id="UP001154312">
    <property type="component" value="Unassembled WGS sequence"/>
</dbReference>
<dbReference type="RefSeq" id="WP_277442044.1">
    <property type="nucleotide sequence ID" value="NZ_JAKOAV010000001.1"/>
</dbReference>
<organism evidence="2 3">
    <name type="scientific">Pelotomaculum isophthalicicum JI</name>
    <dbReference type="NCBI Taxonomy" id="947010"/>
    <lineage>
        <taxon>Bacteria</taxon>
        <taxon>Bacillati</taxon>
        <taxon>Bacillota</taxon>
        <taxon>Clostridia</taxon>
        <taxon>Eubacteriales</taxon>
        <taxon>Desulfotomaculaceae</taxon>
        <taxon>Pelotomaculum</taxon>
    </lineage>
</organism>
<evidence type="ECO:0000313" key="3">
    <source>
        <dbReference type="Proteomes" id="UP001154312"/>
    </source>
</evidence>
<sequence>MKRVKQKKKEPTLAPGSKGILEKSASKEEIKKGEFTKVTNLSFDEADPS</sequence>
<accession>A0A9X4H203</accession>
<name>A0A9X4H203_9FIRM</name>
<dbReference type="EMBL" id="JAKOAV010000001">
    <property type="protein sequence ID" value="MDF9406903.1"/>
    <property type="molecule type" value="Genomic_DNA"/>
</dbReference>
<gene>
    <name evidence="2" type="ORF">L7E55_00770</name>
</gene>
<comment type="caution">
    <text evidence="2">The sequence shown here is derived from an EMBL/GenBank/DDBJ whole genome shotgun (WGS) entry which is preliminary data.</text>
</comment>
<proteinExistence type="predicted"/>
<reference evidence="2" key="1">
    <citation type="submission" date="2022-02" db="EMBL/GenBank/DDBJ databases">
        <authorList>
            <person name="Leng L."/>
        </authorList>
    </citation>
    <scope>NUCLEOTIDE SEQUENCE</scope>
    <source>
        <strain evidence="2">JI</strain>
    </source>
</reference>
<evidence type="ECO:0000313" key="2">
    <source>
        <dbReference type="EMBL" id="MDF9406903.1"/>
    </source>
</evidence>
<protein>
    <submittedName>
        <fullName evidence="2">Uncharacterized protein</fullName>
    </submittedName>
</protein>
<dbReference type="AlphaFoldDB" id="A0A9X4H203"/>
<evidence type="ECO:0000256" key="1">
    <source>
        <dbReference type="SAM" id="MobiDB-lite"/>
    </source>
</evidence>